<proteinExistence type="predicted"/>
<dbReference type="Proteomes" id="UP000195667">
    <property type="component" value="Unassembled WGS sequence"/>
</dbReference>
<dbReference type="InterPro" id="IPR002513">
    <property type="entry name" value="Tn3_Tnp_DDE_dom"/>
</dbReference>
<gene>
    <name evidence="2" type="ORF">CRENPOLYSF1_170043</name>
</gene>
<reference evidence="3" key="1">
    <citation type="submission" date="2017-02" db="EMBL/GenBank/DDBJ databases">
        <authorList>
            <person name="Daims H."/>
        </authorList>
    </citation>
    <scope>NUCLEOTIDE SEQUENCE [LARGE SCALE GENOMIC DNA]</scope>
</reference>
<name>A0A1R4H490_9GAMM</name>
<evidence type="ECO:0000259" key="1">
    <source>
        <dbReference type="Pfam" id="PF01526"/>
    </source>
</evidence>
<keyword evidence="3" id="KW-1185">Reference proteome</keyword>
<accession>A0A1R4H490</accession>
<protein>
    <recommendedName>
        <fullName evidence="1">Tn3 transposase DDE domain-containing protein</fullName>
    </recommendedName>
</protein>
<dbReference type="AlphaFoldDB" id="A0A1R4H490"/>
<evidence type="ECO:0000313" key="3">
    <source>
        <dbReference type="Proteomes" id="UP000195667"/>
    </source>
</evidence>
<dbReference type="Pfam" id="PF01526">
    <property type="entry name" value="DDE_Tnp_Tn3"/>
    <property type="match status" value="1"/>
</dbReference>
<dbReference type="EMBL" id="FUKI01000079">
    <property type="protein sequence ID" value="SJM90997.1"/>
    <property type="molecule type" value="Genomic_DNA"/>
</dbReference>
<dbReference type="GO" id="GO:0004803">
    <property type="term" value="F:transposase activity"/>
    <property type="evidence" value="ECO:0007669"/>
    <property type="project" value="InterPro"/>
</dbReference>
<sequence>MLRFIATIKLKKTTASQLFRRLNSYSKQHPLYKALKEFGKIPKTLFILKYADDLEFRQAIEKQLNKVEGANKLSKAISLGNDHAFSQGEKEDQDIAEGCRRLIKNTLICWNYLYLTKELGKDNNEERKKELIEAIRNDSVMRWSHFNLQGEYDFSDEKMVDSIGL</sequence>
<dbReference type="GO" id="GO:0006313">
    <property type="term" value="P:DNA transposition"/>
    <property type="evidence" value="ECO:0007669"/>
    <property type="project" value="InterPro"/>
</dbReference>
<evidence type="ECO:0000313" key="2">
    <source>
        <dbReference type="EMBL" id="SJM90997.1"/>
    </source>
</evidence>
<feature type="domain" description="Tn3 transposase DDE" evidence="1">
    <location>
        <begin position="1"/>
        <end position="152"/>
    </location>
</feature>
<organism evidence="2 3">
    <name type="scientific">Crenothrix polyspora</name>
    <dbReference type="NCBI Taxonomy" id="360316"/>
    <lineage>
        <taxon>Bacteria</taxon>
        <taxon>Pseudomonadati</taxon>
        <taxon>Pseudomonadota</taxon>
        <taxon>Gammaproteobacteria</taxon>
        <taxon>Methylococcales</taxon>
        <taxon>Crenotrichaceae</taxon>
        <taxon>Crenothrix</taxon>
    </lineage>
</organism>